<protein>
    <submittedName>
        <fullName evidence="8">Transcription antitermination regulator</fullName>
    </submittedName>
</protein>
<proteinExistence type="predicted"/>
<dbReference type="SMART" id="SM00331">
    <property type="entry name" value="PP2C_SIG"/>
    <property type="match status" value="1"/>
</dbReference>
<feature type="domain" description="ANTAR" evidence="6">
    <location>
        <begin position="37"/>
        <end position="98"/>
    </location>
</feature>
<sequence>MQAESAVPQDGAVPEPLAPTASDDGAAPEVLALAKVVARLRTEIASLEALASTAAVLERAKGGLMVRRELSADEAYEALVESAERHGRTLMEECWITLGSSRSQRVPEPAPAPVLLPSEGPGETGSVFSSGRYLTRGRRAGSLPAVVTDAPGARRLLAALAGRLADARTADDVAEFLREGLADALGVDGVMIYSMAEAGRLELTGHAGIDRDVVGQWRDIPPLANIAAVDAVTGEEPVWLEDAAADAERYQLIGGDARRWPTRAWIPVAAAGGPADLAVGFFRGRPGPFDPQARTVLLEAAALCAGPLHAVHSPLTVPPDHEVAAIQAVFEALPGTAILLSPLRTATGEVEDYRIDAAAPDSVDVAGRRGKELIGRRVLETYPTVAGTALWQGYLDALTTGTTYVGEPFAYQEVVAGVPEQSTYSVRATRLGRRLVVTWIRHDVTQREARRLAAMERLGNLGWADWNLVTDTINWSDHVYAIFRRDPELGPMTLEELPGHLLPDDLPALGADVERLLRDGAPIDRQFRIVVPDGIRHLRIVAEAETDAEGTPVEVHGFFQDLTAQRDAELALRESERAVLVQRGMLQAERTLAARLQHALLPTPERSMDLAGLRVDVAYMPSDSGVNVGGDWYSAIELPDHSALFVVGDVAGHGLDAVGTMAQLRFTAKGMIVTGSALADALTRLNTLLIHTPPDGLGASATATMIMARYLPREQRLSWVRAGHLPPLLVRDGRARYLPLPEGGLLGAGFAGAYEEVSLRLEPGDHLLLYTDGLIEVPGESIDRGLDRLARAAVDCVAGERSEPLARLLEALRPGRRDDVCVLDIHLPANRAPVEGG</sequence>
<evidence type="ECO:0000259" key="5">
    <source>
        <dbReference type="PROSITE" id="PS50113"/>
    </source>
</evidence>
<dbReference type="InterPro" id="IPR000014">
    <property type="entry name" value="PAS"/>
</dbReference>
<dbReference type="InterPro" id="IPR035965">
    <property type="entry name" value="PAS-like_dom_sf"/>
</dbReference>
<evidence type="ECO:0000256" key="3">
    <source>
        <dbReference type="ARBA" id="ARBA00023163"/>
    </source>
</evidence>
<keyword evidence="9" id="KW-1185">Reference proteome</keyword>
<dbReference type="Gene3D" id="1.10.10.10">
    <property type="entry name" value="Winged helix-like DNA-binding domain superfamily/Winged helix DNA-binding domain"/>
    <property type="match status" value="1"/>
</dbReference>
<dbReference type="PROSITE" id="PS50113">
    <property type="entry name" value="PAC"/>
    <property type="match status" value="1"/>
</dbReference>
<name>A0ABQ3ES59_9ACTN</name>
<evidence type="ECO:0000256" key="4">
    <source>
        <dbReference type="SAM" id="MobiDB-lite"/>
    </source>
</evidence>
<dbReference type="PROSITE" id="PS50921">
    <property type="entry name" value="ANTAR"/>
    <property type="match status" value="1"/>
</dbReference>
<comment type="caution">
    <text evidence="8">The sequence shown here is derived from an EMBL/GenBank/DDBJ whole genome shotgun (WGS) entry which is preliminary data.</text>
</comment>
<dbReference type="SMART" id="SM00086">
    <property type="entry name" value="PAC"/>
    <property type="match status" value="1"/>
</dbReference>
<dbReference type="Pfam" id="PF07228">
    <property type="entry name" value="SpoIIE"/>
    <property type="match status" value="1"/>
</dbReference>
<keyword evidence="1" id="KW-0378">Hydrolase</keyword>
<gene>
    <name evidence="8" type="ORF">GCM10010347_28150</name>
</gene>
<dbReference type="InterPro" id="IPR001610">
    <property type="entry name" value="PAC"/>
</dbReference>
<evidence type="ECO:0000313" key="8">
    <source>
        <dbReference type="EMBL" id="GHB56443.1"/>
    </source>
</evidence>
<keyword evidence="2" id="KW-0805">Transcription regulation</keyword>
<evidence type="ECO:0000256" key="2">
    <source>
        <dbReference type="ARBA" id="ARBA00023015"/>
    </source>
</evidence>
<dbReference type="InterPro" id="IPR036457">
    <property type="entry name" value="PPM-type-like_dom_sf"/>
</dbReference>
<dbReference type="SMART" id="SM01012">
    <property type="entry name" value="ANTAR"/>
    <property type="match status" value="1"/>
</dbReference>
<accession>A0ABQ3ES59</accession>
<dbReference type="PROSITE" id="PS51746">
    <property type="entry name" value="PPM_2"/>
    <property type="match status" value="1"/>
</dbReference>
<dbReference type="InterPro" id="IPR011006">
    <property type="entry name" value="CheY-like_superfamily"/>
</dbReference>
<dbReference type="SUPFAM" id="SSF55785">
    <property type="entry name" value="PYP-like sensor domain (PAS domain)"/>
    <property type="match status" value="1"/>
</dbReference>
<dbReference type="CDD" id="cd00130">
    <property type="entry name" value="PAS"/>
    <property type="match status" value="1"/>
</dbReference>
<dbReference type="InterPro" id="IPR036388">
    <property type="entry name" value="WH-like_DNA-bd_sf"/>
</dbReference>
<dbReference type="PANTHER" id="PTHR43156">
    <property type="entry name" value="STAGE II SPORULATION PROTEIN E-RELATED"/>
    <property type="match status" value="1"/>
</dbReference>
<dbReference type="InterPro" id="IPR001932">
    <property type="entry name" value="PPM-type_phosphatase-like_dom"/>
</dbReference>
<feature type="domain" description="PPM-type phosphatase" evidence="7">
    <location>
        <begin position="617"/>
        <end position="827"/>
    </location>
</feature>
<evidence type="ECO:0000259" key="7">
    <source>
        <dbReference type="PROSITE" id="PS51746"/>
    </source>
</evidence>
<dbReference type="RefSeq" id="WP_229873704.1">
    <property type="nucleotide sequence ID" value="NZ_BMVP01000004.1"/>
</dbReference>
<evidence type="ECO:0000259" key="6">
    <source>
        <dbReference type="PROSITE" id="PS50921"/>
    </source>
</evidence>
<dbReference type="Gene3D" id="3.30.450.40">
    <property type="match status" value="1"/>
</dbReference>
<evidence type="ECO:0000256" key="1">
    <source>
        <dbReference type="ARBA" id="ARBA00022801"/>
    </source>
</evidence>
<dbReference type="EMBL" id="BMVP01000004">
    <property type="protein sequence ID" value="GHB56443.1"/>
    <property type="molecule type" value="Genomic_DNA"/>
</dbReference>
<dbReference type="Proteomes" id="UP000642673">
    <property type="component" value="Unassembled WGS sequence"/>
</dbReference>
<organism evidence="8 9">
    <name type="scientific">Streptomyces cirratus</name>
    <dbReference type="NCBI Taxonomy" id="68187"/>
    <lineage>
        <taxon>Bacteria</taxon>
        <taxon>Bacillati</taxon>
        <taxon>Actinomycetota</taxon>
        <taxon>Actinomycetes</taxon>
        <taxon>Kitasatosporales</taxon>
        <taxon>Streptomycetaceae</taxon>
        <taxon>Streptomyces</taxon>
    </lineage>
</organism>
<reference evidence="9" key="1">
    <citation type="journal article" date="2019" name="Int. J. Syst. Evol. Microbiol.">
        <title>The Global Catalogue of Microorganisms (GCM) 10K type strain sequencing project: providing services to taxonomists for standard genome sequencing and annotation.</title>
        <authorList>
            <consortium name="The Broad Institute Genomics Platform"/>
            <consortium name="The Broad Institute Genome Sequencing Center for Infectious Disease"/>
            <person name="Wu L."/>
            <person name="Ma J."/>
        </authorList>
    </citation>
    <scope>NUCLEOTIDE SEQUENCE [LARGE SCALE GENOMIC DNA]</scope>
    <source>
        <strain evidence="9">JCM 4738</strain>
    </source>
</reference>
<feature type="domain" description="PAC" evidence="5">
    <location>
        <begin position="523"/>
        <end position="574"/>
    </location>
</feature>
<dbReference type="PANTHER" id="PTHR43156:SF2">
    <property type="entry name" value="STAGE II SPORULATION PROTEIN E"/>
    <property type="match status" value="1"/>
</dbReference>
<dbReference type="Gene3D" id="2.10.70.100">
    <property type="match status" value="1"/>
</dbReference>
<dbReference type="InterPro" id="IPR029016">
    <property type="entry name" value="GAF-like_dom_sf"/>
</dbReference>
<dbReference type="Gene3D" id="3.30.450.20">
    <property type="entry name" value="PAS domain"/>
    <property type="match status" value="2"/>
</dbReference>
<dbReference type="InterPro" id="IPR005561">
    <property type="entry name" value="ANTAR"/>
</dbReference>
<dbReference type="InterPro" id="IPR000700">
    <property type="entry name" value="PAS-assoc_C"/>
</dbReference>
<keyword evidence="3" id="KW-0804">Transcription</keyword>
<dbReference type="InterPro" id="IPR052016">
    <property type="entry name" value="Bact_Sigma-Reg"/>
</dbReference>
<dbReference type="Gene3D" id="3.60.40.10">
    <property type="entry name" value="PPM-type phosphatase domain"/>
    <property type="match status" value="1"/>
</dbReference>
<dbReference type="SUPFAM" id="SSF52172">
    <property type="entry name" value="CheY-like"/>
    <property type="match status" value="1"/>
</dbReference>
<dbReference type="Pfam" id="PF03861">
    <property type="entry name" value="ANTAR"/>
    <property type="match status" value="1"/>
</dbReference>
<evidence type="ECO:0000313" key="9">
    <source>
        <dbReference type="Proteomes" id="UP000642673"/>
    </source>
</evidence>
<dbReference type="InterPro" id="IPR013655">
    <property type="entry name" value="PAS_fold_3"/>
</dbReference>
<dbReference type="Pfam" id="PF08447">
    <property type="entry name" value="PAS_3"/>
    <property type="match status" value="1"/>
</dbReference>
<dbReference type="SUPFAM" id="SSF81606">
    <property type="entry name" value="PP2C-like"/>
    <property type="match status" value="1"/>
</dbReference>
<feature type="region of interest" description="Disordered" evidence="4">
    <location>
        <begin position="1"/>
        <end position="24"/>
    </location>
</feature>